<evidence type="ECO:0000313" key="2">
    <source>
        <dbReference type="EMBL" id="EFZ13734.1"/>
    </source>
</evidence>
<gene>
    <name evidence="2" type="ORF">SINV_03647</name>
</gene>
<proteinExistence type="predicted"/>
<protein>
    <submittedName>
        <fullName evidence="2">Uncharacterized protein</fullName>
    </submittedName>
</protein>
<feature type="non-terminal residue" evidence="2">
    <location>
        <position position="356"/>
    </location>
</feature>
<sequence>MSVFFKLLCPIYFVRNWDVSDASMYTAPCRLANLVRENGGAGNPYGTRTGSKSAWCDSLPTNHFDLSDPTNEKTLGIGRCKWWCAIGPMCYRDPPMERVPRVAFTLNTCCSREIIAHMATERHCDWMRKSTEPASDKSQSRVQQWCEKGTSHPVVILVWVRIRQPDKELAAKSTNVKKHYGAYAGFSLPSRDIYQKKDSLESSVFSLVQANTLSSQGVTSSIVNTSLDNQGHIVSNTGPSSDKTKTTTSEKAYVLMEIDPAKGFQKRFSDDLPEQSYFFTPKVSKSHKSKSDSVKKDNNQSTNIKHSSSIPIHTHLLTFTAYLEKAAYVNGVKHAFLYQHTLHKRSWFYRKPFGRE</sequence>
<feature type="region of interest" description="Disordered" evidence="1">
    <location>
        <begin position="283"/>
        <end position="306"/>
    </location>
</feature>
<dbReference type="EMBL" id="GL767391">
    <property type="protein sequence ID" value="EFZ13734.1"/>
    <property type="molecule type" value="Genomic_DNA"/>
</dbReference>
<dbReference type="AlphaFoldDB" id="E9J0B8"/>
<feature type="compositionally biased region" description="Basic and acidic residues" evidence="1">
    <location>
        <begin position="289"/>
        <end position="298"/>
    </location>
</feature>
<name>E9J0B8_SOLIN</name>
<dbReference type="HOGENOM" id="CLU_779186_0_0_1"/>
<evidence type="ECO:0000256" key="1">
    <source>
        <dbReference type="SAM" id="MobiDB-lite"/>
    </source>
</evidence>
<organism>
    <name type="scientific">Solenopsis invicta</name>
    <name type="common">Red imported fire ant</name>
    <name type="synonym">Solenopsis wagneri</name>
    <dbReference type="NCBI Taxonomy" id="13686"/>
    <lineage>
        <taxon>Eukaryota</taxon>
        <taxon>Metazoa</taxon>
        <taxon>Ecdysozoa</taxon>
        <taxon>Arthropoda</taxon>
        <taxon>Hexapoda</taxon>
        <taxon>Insecta</taxon>
        <taxon>Pterygota</taxon>
        <taxon>Neoptera</taxon>
        <taxon>Endopterygota</taxon>
        <taxon>Hymenoptera</taxon>
        <taxon>Apocrita</taxon>
        <taxon>Aculeata</taxon>
        <taxon>Formicoidea</taxon>
        <taxon>Formicidae</taxon>
        <taxon>Myrmicinae</taxon>
        <taxon>Solenopsis</taxon>
    </lineage>
</organism>
<accession>E9J0B8</accession>
<reference evidence="2" key="1">
    <citation type="journal article" date="2011" name="Proc. Natl. Acad. Sci. U.S.A.">
        <title>The genome of the fire ant Solenopsis invicta.</title>
        <authorList>
            <person name="Wurm Y."/>
            <person name="Wang J."/>
            <person name="Riba-Grognuz O."/>
            <person name="Corona M."/>
            <person name="Nygaard S."/>
            <person name="Hunt B.G."/>
            <person name="Ingram K.K."/>
            <person name="Falquet L."/>
            <person name="Nipitwattanaphon M."/>
            <person name="Gotzek D."/>
            <person name="Dijkstra M.B."/>
            <person name="Oettler J."/>
            <person name="Comtesse F."/>
            <person name="Shih C.J."/>
            <person name="Wu W.J."/>
            <person name="Yang C.C."/>
            <person name="Thomas J."/>
            <person name="Beaudoing E."/>
            <person name="Pradervand S."/>
            <person name="Flegel V."/>
            <person name="Cook E.D."/>
            <person name="Fabbretti R."/>
            <person name="Stockinger H."/>
            <person name="Long L."/>
            <person name="Farmerie W.G."/>
            <person name="Oakey J."/>
            <person name="Boomsma J.J."/>
            <person name="Pamilo P."/>
            <person name="Yi S.V."/>
            <person name="Heinze J."/>
            <person name="Goodisman M.A."/>
            <person name="Farinelli L."/>
            <person name="Harshman K."/>
            <person name="Hulo N."/>
            <person name="Cerutti L."/>
            <person name="Xenarios I."/>
            <person name="Shoemaker D."/>
            <person name="Keller L."/>
        </authorList>
    </citation>
    <scope>NUCLEOTIDE SEQUENCE [LARGE SCALE GENOMIC DNA]</scope>
</reference>